<sequence>MAASTSTLLLLTAFLLCGSCSTAFNITDILNPYPEFSTFNNYLTLTGDAEEINRRQTITVFAVNNAAMSSIMGQPLDVIKNVLGVHVVLDYYDLQKFQTLSNGTALLVTMFQASGLANGQMGFVNATVFPWGIVLGSAVPGAGLNSNLVQSVFAEPYNISVLQVSSLIVPPGIAGTAPPLPPPPPMPAPIPAAAPPKSAPPPKKTPPAAPTPSAPKPAHAPKRAPSTAPTPAATPSAPSPHPKESPTAAPTAPEPTPSNPASPPFPSAFPPISPSSESPVEPPAAAGTPSSGLRVAVGEGLAIAAAAMGAAFLVAF</sequence>
<reference evidence="14" key="1">
    <citation type="submission" date="2017-07" db="EMBL/GenBank/DDBJ databases">
        <title>Taro Niue Genome Assembly and Annotation.</title>
        <authorList>
            <person name="Atibalentja N."/>
            <person name="Keating K."/>
            <person name="Fields C.J."/>
        </authorList>
    </citation>
    <scope>NUCLEOTIDE SEQUENCE</scope>
    <source>
        <strain evidence="14">Niue_2</strain>
        <tissue evidence="14">Leaf</tissue>
    </source>
</reference>
<evidence type="ECO:0000313" key="14">
    <source>
        <dbReference type="EMBL" id="MQL85389.1"/>
    </source>
</evidence>
<dbReference type="PANTHER" id="PTHR32382:SF6">
    <property type="entry name" value="FASCICLIN-LIKE ARABINOGALACTAN PROTEIN 14"/>
    <property type="match status" value="1"/>
</dbReference>
<dbReference type="GO" id="GO:0098552">
    <property type="term" value="C:side of membrane"/>
    <property type="evidence" value="ECO:0007669"/>
    <property type="project" value="UniProtKB-KW"/>
</dbReference>
<dbReference type="EMBL" id="NMUH01000825">
    <property type="protein sequence ID" value="MQL85389.1"/>
    <property type="molecule type" value="Genomic_DNA"/>
</dbReference>
<keyword evidence="5 12" id="KW-0732">Signal</keyword>
<name>A0A843V0U1_COLES</name>
<keyword evidence="4" id="KW-0336">GPI-anchor</keyword>
<evidence type="ECO:0000256" key="6">
    <source>
        <dbReference type="ARBA" id="ARBA00022974"/>
    </source>
</evidence>
<organism evidence="14 15">
    <name type="scientific">Colocasia esculenta</name>
    <name type="common">Wild taro</name>
    <name type="synonym">Arum esculentum</name>
    <dbReference type="NCBI Taxonomy" id="4460"/>
    <lineage>
        <taxon>Eukaryota</taxon>
        <taxon>Viridiplantae</taxon>
        <taxon>Streptophyta</taxon>
        <taxon>Embryophyta</taxon>
        <taxon>Tracheophyta</taxon>
        <taxon>Spermatophyta</taxon>
        <taxon>Magnoliopsida</taxon>
        <taxon>Liliopsida</taxon>
        <taxon>Araceae</taxon>
        <taxon>Aroideae</taxon>
        <taxon>Colocasieae</taxon>
        <taxon>Colocasia</taxon>
    </lineage>
</organism>
<dbReference type="OrthoDB" id="694090at2759"/>
<accession>A0A843V0U1</accession>
<evidence type="ECO:0000313" key="15">
    <source>
        <dbReference type="Proteomes" id="UP000652761"/>
    </source>
</evidence>
<dbReference type="Pfam" id="PF02469">
    <property type="entry name" value="Fasciclin"/>
    <property type="match status" value="1"/>
</dbReference>
<dbReference type="GO" id="GO:0005886">
    <property type="term" value="C:plasma membrane"/>
    <property type="evidence" value="ECO:0007669"/>
    <property type="project" value="UniProtKB-SubCell"/>
</dbReference>
<keyword evidence="15" id="KW-1185">Reference proteome</keyword>
<dbReference type="Gene3D" id="2.30.180.10">
    <property type="entry name" value="FAS1 domain"/>
    <property type="match status" value="1"/>
</dbReference>
<feature type="region of interest" description="Disordered" evidence="11">
    <location>
        <begin position="179"/>
        <end position="292"/>
    </location>
</feature>
<dbReference type="AlphaFoldDB" id="A0A843V0U1"/>
<evidence type="ECO:0000256" key="4">
    <source>
        <dbReference type="ARBA" id="ARBA00022622"/>
    </source>
</evidence>
<feature type="chain" id="PRO_5033011946" description="FAS1 domain-containing protein" evidence="12">
    <location>
        <begin position="24"/>
        <end position="316"/>
    </location>
</feature>
<keyword evidence="7" id="KW-0472">Membrane</keyword>
<evidence type="ECO:0000256" key="7">
    <source>
        <dbReference type="ARBA" id="ARBA00023136"/>
    </source>
</evidence>
<keyword evidence="8" id="KW-0325">Glycoprotein</keyword>
<evidence type="ECO:0000259" key="13">
    <source>
        <dbReference type="PROSITE" id="PS50213"/>
    </source>
</evidence>
<evidence type="ECO:0000256" key="12">
    <source>
        <dbReference type="SAM" id="SignalP"/>
    </source>
</evidence>
<evidence type="ECO:0000256" key="9">
    <source>
        <dbReference type="ARBA" id="ARBA00023288"/>
    </source>
</evidence>
<evidence type="ECO:0000256" key="3">
    <source>
        <dbReference type="ARBA" id="ARBA00022475"/>
    </source>
</evidence>
<evidence type="ECO:0000256" key="2">
    <source>
        <dbReference type="ARBA" id="ARBA00007843"/>
    </source>
</evidence>
<dbReference type="PANTHER" id="PTHR32382">
    <property type="entry name" value="FASCICLIN-LIKE ARABINOGALACTAN PROTEIN"/>
    <property type="match status" value="1"/>
</dbReference>
<dbReference type="PROSITE" id="PS50213">
    <property type="entry name" value="FAS1"/>
    <property type="match status" value="1"/>
</dbReference>
<keyword evidence="9" id="KW-0449">Lipoprotein</keyword>
<dbReference type="InterPro" id="IPR036378">
    <property type="entry name" value="FAS1_dom_sf"/>
</dbReference>
<comment type="subcellular location">
    <subcellularLocation>
        <location evidence="1">Cell membrane</location>
        <topology evidence="1">Lipid-anchor</topology>
        <topology evidence="1">GPI-anchor</topology>
    </subcellularLocation>
</comment>
<evidence type="ECO:0000256" key="8">
    <source>
        <dbReference type="ARBA" id="ARBA00023180"/>
    </source>
</evidence>
<comment type="similarity">
    <text evidence="2">Belongs to the fasciclin-like AGP family.</text>
</comment>
<keyword evidence="3" id="KW-1003">Cell membrane</keyword>
<feature type="compositionally biased region" description="Pro residues" evidence="11">
    <location>
        <begin position="252"/>
        <end position="273"/>
    </location>
</feature>
<dbReference type="Proteomes" id="UP000652761">
    <property type="component" value="Unassembled WGS sequence"/>
</dbReference>
<evidence type="ECO:0000256" key="1">
    <source>
        <dbReference type="ARBA" id="ARBA00004609"/>
    </source>
</evidence>
<dbReference type="SUPFAM" id="SSF82153">
    <property type="entry name" value="FAS1 domain"/>
    <property type="match status" value="1"/>
</dbReference>
<gene>
    <name evidence="14" type="ORF">Taro_017900</name>
</gene>
<feature type="compositionally biased region" description="Low complexity" evidence="11">
    <location>
        <begin position="274"/>
        <end position="286"/>
    </location>
</feature>
<dbReference type="InterPro" id="IPR000782">
    <property type="entry name" value="FAS1_domain"/>
</dbReference>
<feature type="compositionally biased region" description="Low complexity" evidence="11">
    <location>
        <begin position="223"/>
        <end position="236"/>
    </location>
</feature>
<protein>
    <recommendedName>
        <fullName evidence="13">FAS1 domain-containing protein</fullName>
    </recommendedName>
</protein>
<dbReference type="InterPro" id="IPR033254">
    <property type="entry name" value="Plant_FLA"/>
</dbReference>
<evidence type="ECO:0000256" key="11">
    <source>
        <dbReference type="SAM" id="MobiDB-lite"/>
    </source>
</evidence>
<keyword evidence="6" id="KW-0654">Proteoglycan</keyword>
<feature type="compositionally biased region" description="Pro residues" evidence="11">
    <location>
        <begin position="179"/>
        <end position="215"/>
    </location>
</feature>
<feature type="signal peptide" evidence="12">
    <location>
        <begin position="1"/>
        <end position="23"/>
    </location>
</feature>
<evidence type="ECO:0000256" key="5">
    <source>
        <dbReference type="ARBA" id="ARBA00022729"/>
    </source>
</evidence>
<evidence type="ECO:0000256" key="10">
    <source>
        <dbReference type="ARBA" id="ARBA00024686"/>
    </source>
</evidence>
<comment type="caution">
    <text evidence="14">The sequence shown here is derived from an EMBL/GenBank/DDBJ whole genome shotgun (WGS) entry which is preliminary data.</text>
</comment>
<dbReference type="FunFam" id="2.30.180.10:FF:000015">
    <property type="entry name" value="Fasciclin-like arabinogalactan protein 3"/>
    <property type="match status" value="1"/>
</dbReference>
<proteinExistence type="inferred from homology"/>
<feature type="domain" description="FAS1" evidence="13">
    <location>
        <begin position="23"/>
        <end position="135"/>
    </location>
</feature>
<comment type="function">
    <text evidence="10">May be a cell surface adhesion protein.</text>
</comment>